<keyword evidence="3" id="KW-1185">Reference proteome</keyword>
<organism evidence="2 3">
    <name type="scientific">Oesophagostomum dentatum</name>
    <name type="common">Nodular worm</name>
    <dbReference type="NCBI Taxonomy" id="61180"/>
    <lineage>
        <taxon>Eukaryota</taxon>
        <taxon>Metazoa</taxon>
        <taxon>Ecdysozoa</taxon>
        <taxon>Nematoda</taxon>
        <taxon>Chromadorea</taxon>
        <taxon>Rhabditida</taxon>
        <taxon>Rhabditina</taxon>
        <taxon>Rhabditomorpha</taxon>
        <taxon>Strongyloidea</taxon>
        <taxon>Strongylidae</taxon>
        <taxon>Oesophagostomum</taxon>
    </lineage>
</organism>
<feature type="transmembrane region" description="Helical" evidence="1">
    <location>
        <begin position="64"/>
        <end position="86"/>
    </location>
</feature>
<proteinExistence type="predicted"/>
<reference evidence="2 3" key="1">
    <citation type="submission" date="2014-03" db="EMBL/GenBank/DDBJ databases">
        <title>Draft genome of the hookworm Oesophagostomum dentatum.</title>
        <authorList>
            <person name="Mitreva M."/>
        </authorList>
    </citation>
    <scope>NUCLEOTIDE SEQUENCE [LARGE SCALE GENOMIC DNA]</scope>
    <source>
        <strain evidence="2 3">OD-Hann</strain>
    </source>
</reference>
<dbReference type="Proteomes" id="UP000053660">
    <property type="component" value="Unassembled WGS sequence"/>
</dbReference>
<dbReference type="OrthoDB" id="5801087at2759"/>
<gene>
    <name evidence="2" type="ORF">OESDEN_00602</name>
</gene>
<dbReference type="SUPFAM" id="SSF81321">
    <property type="entry name" value="Family A G protein-coupled receptor-like"/>
    <property type="match status" value="1"/>
</dbReference>
<dbReference type="AlphaFoldDB" id="A0A0B1TU88"/>
<accession>A0A0B1TU88</accession>
<feature type="transmembrane region" description="Helical" evidence="1">
    <location>
        <begin position="12"/>
        <end position="33"/>
    </location>
</feature>
<dbReference type="EMBL" id="KN549222">
    <property type="protein sequence ID" value="KHJ99422.1"/>
    <property type="molecule type" value="Genomic_DNA"/>
</dbReference>
<keyword evidence="1" id="KW-0812">Transmembrane</keyword>
<keyword evidence="1" id="KW-1133">Transmembrane helix</keyword>
<evidence type="ECO:0000256" key="1">
    <source>
        <dbReference type="SAM" id="Phobius"/>
    </source>
</evidence>
<sequence length="128" mass="14378">MVLCDVNLHFSGRLTILLLTLFIFSVLVGTVIFKLSGFQKCYDSDDDRVTNEAQNSVLLTVSNYIFYTIPLLSTVFYLLCFLSLRSKRSLVRTEKTMELLDNAEKSTLKQGIAVVLFYLVSVSAFTAG</sequence>
<evidence type="ECO:0000313" key="2">
    <source>
        <dbReference type="EMBL" id="KHJ99422.1"/>
    </source>
</evidence>
<evidence type="ECO:0000313" key="3">
    <source>
        <dbReference type="Proteomes" id="UP000053660"/>
    </source>
</evidence>
<dbReference type="Gene3D" id="1.20.1070.10">
    <property type="entry name" value="Rhodopsin 7-helix transmembrane proteins"/>
    <property type="match status" value="1"/>
</dbReference>
<protein>
    <submittedName>
        <fullName evidence="2">Uncharacterized protein</fullName>
    </submittedName>
</protein>
<name>A0A0B1TU88_OESDE</name>
<keyword evidence="1" id="KW-0472">Membrane</keyword>